<dbReference type="Proteomes" id="UP000270261">
    <property type="component" value="Unassembled WGS sequence"/>
</dbReference>
<protein>
    <submittedName>
        <fullName evidence="3">Uncharacterized protein</fullName>
    </submittedName>
</protein>
<name>A0A3R8LSB8_9BURK</name>
<evidence type="ECO:0000313" key="4">
    <source>
        <dbReference type="Proteomes" id="UP000270261"/>
    </source>
</evidence>
<feature type="signal peptide" evidence="2">
    <location>
        <begin position="1"/>
        <end position="43"/>
    </location>
</feature>
<evidence type="ECO:0000256" key="1">
    <source>
        <dbReference type="SAM" id="MobiDB-lite"/>
    </source>
</evidence>
<feature type="region of interest" description="Disordered" evidence="1">
    <location>
        <begin position="48"/>
        <end position="68"/>
    </location>
</feature>
<dbReference type="AlphaFoldDB" id="A0A3R8LSB8"/>
<organism evidence="3 4">
    <name type="scientific">Lautropia dentalis</name>
    <dbReference type="NCBI Taxonomy" id="2490857"/>
    <lineage>
        <taxon>Bacteria</taxon>
        <taxon>Pseudomonadati</taxon>
        <taxon>Pseudomonadota</taxon>
        <taxon>Betaproteobacteria</taxon>
        <taxon>Burkholderiales</taxon>
        <taxon>Burkholderiaceae</taxon>
        <taxon>Lautropia</taxon>
    </lineage>
</organism>
<keyword evidence="2" id="KW-0732">Signal</keyword>
<dbReference type="OrthoDB" id="5297272at2"/>
<comment type="caution">
    <text evidence="3">The sequence shown here is derived from an EMBL/GenBank/DDBJ whole genome shotgun (WGS) entry which is preliminary data.</text>
</comment>
<proteinExistence type="predicted"/>
<evidence type="ECO:0000313" key="3">
    <source>
        <dbReference type="EMBL" id="RRN45602.1"/>
    </source>
</evidence>
<gene>
    <name evidence="3" type="ORF">EHV23_05415</name>
</gene>
<accession>A0A3R8LSB8</accession>
<dbReference type="EMBL" id="RRUE01000001">
    <property type="protein sequence ID" value="RRN45602.1"/>
    <property type="molecule type" value="Genomic_DNA"/>
</dbReference>
<reference evidence="3 4" key="1">
    <citation type="submission" date="2018-11" db="EMBL/GenBank/DDBJ databases">
        <title>Genome sequencing of Lautropia sp. KCOM 2505 (= ChDC F240).</title>
        <authorList>
            <person name="Kook J.-K."/>
            <person name="Park S.-N."/>
            <person name="Lim Y.K."/>
        </authorList>
    </citation>
    <scope>NUCLEOTIDE SEQUENCE [LARGE SCALE GENOMIC DNA]</scope>
    <source>
        <strain evidence="3 4">KCOM 2505</strain>
    </source>
</reference>
<feature type="chain" id="PRO_5018583039" evidence="2">
    <location>
        <begin position="44"/>
        <end position="185"/>
    </location>
</feature>
<evidence type="ECO:0000256" key="2">
    <source>
        <dbReference type="SAM" id="SignalP"/>
    </source>
</evidence>
<feature type="compositionally biased region" description="Basic residues" evidence="1">
    <location>
        <begin position="55"/>
        <end position="65"/>
    </location>
</feature>
<dbReference type="RefSeq" id="WP_125095031.1">
    <property type="nucleotide sequence ID" value="NZ_RRUE01000001.1"/>
</dbReference>
<keyword evidence="4" id="KW-1185">Reference proteome</keyword>
<sequence length="185" mass="19516">MLTLSFRSGVRTPSSASRPLLRGCTLAVSLALASLLVAPAAEAAADSGKPAANARHTHGKAHRPAGKAAATAAVAAPMAVPAADALQMEAMARVNQGVSTCEFRQQVHISESAAHPGYVDLRFKGKQWLMKPVISSTGALRLEDVRAETLFIQIRNKSMLMNQKTGQRLVDACVHPAQQQALSRG</sequence>